<comment type="function">
    <text evidence="10">Serine protease involved in intramembrane proteolysis.</text>
</comment>
<dbReference type="EMBL" id="KK784912">
    <property type="protein sequence ID" value="KDO63543.1"/>
    <property type="molecule type" value="Genomic_DNA"/>
</dbReference>
<evidence type="ECO:0000313" key="12">
    <source>
        <dbReference type="EMBL" id="KDO63543.1"/>
    </source>
</evidence>
<feature type="transmembrane region" description="Helical" evidence="10">
    <location>
        <begin position="40"/>
        <end position="59"/>
    </location>
</feature>
<dbReference type="EC" id="3.4.21.105" evidence="10"/>
<reference evidence="12 13" key="1">
    <citation type="submission" date="2014-04" db="EMBL/GenBank/DDBJ databases">
        <authorList>
            <consortium name="International Citrus Genome Consortium"/>
            <person name="Gmitter F."/>
            <person name="Chen C."/>
            <person name="Farmerie W."/>
            <person name="Harkins T."/>
            <person name="Desany B."/>
            <person name="Mohiuddin M."/>
            <person name="Kodira C."/>
            <person name="Borodovsky M."/>
            <person name="Lomsadze A."/>
            <person name="Burns P."/>
            <person name="Jenkins J."/>
            <person name="Prochnik S."/>
            <person name="Shu S."/>
            <person name="Chapman J."/>
            <person name="Pitluck S."/>
            <person name="Schmutz J."/>
            <person name="Rokhsar D."/>
        </authorList>
    </citation>
    <scope>NUCLEOTIDE SEQUENCE</scope>
</reference>
<proteinExistence type="inferred from homology"/>
<feature type="transmembrane region" description="Helical" evidence="10">
    <location>
        <begin position="179"/>
        <end position="203"/>
    </location>
</feature>
<dbReference type="GO" id="GO:0016020">
    <property type="term" value="C:membrane"/>
    <property type="evidence" value="ECO:0007669"/>
    <property type="project" value="UniProtKB-SubCell"/>
</dbReference>
<dbReference type="Pfam" id="PF01694">
    <property type="entry name" value="Rhomboid"/>
    <property type="match status" value="1"/>
</dbReference>
<feature type="transmembrane region" description="Helical" evidence="10">
    <location>
        <begin position="119"/>
        <end position="144"/>
    </location>
</feature>
<comment type="catalytic activity">
    <reaction evidence="1 10">
        <text>Cleaves type-1 transmembrane domains using a catalytic dyad composed of serine and histidine that are contributed by different transmembrane domains.</text>
        <dbReference type="EC" id="3.4.21.105"/>
    </reaction>
</comment>
<dbReference type="STRING" id="2711.A0A067F871"/>
<evidence type="ECO:0000256" key="8">
    <source>
        <dbReference type="ARBA" id="ARBA00022989"/>
    </source>
</evidence>
<evidence type="ECO:0000256" key="10">
    <source>
        <dbReference type="RuleBase" id="RU362115"/>
    </source>
</evidence>
<dbReference type="Gene3D" id="1.20.1540.10">
    <property type="entry name" value="Rhomboid-like"/>
    <property type="match status" value="1"/>
</dbReference>
<dbReference type="InterPro" id="IPR035952">
    <property type="entry name" value="Rhomboid-like_sf"/>
</dbReference>
<keyword evidence="7 10" id="KW-0720">Serine protease</keyword>
<name>A0A067F871_CITSI</name>
<dbReference type="PANTHER" id="PTHR22936:SF69">
    <property type="entry name" value="RHOMBOID-LIKE PROTEIN"/>
    <property type="match status" value="1"/>
</dbReference>
<dbReference type="GO" id="GO:0004252">
    <property type="term" value="F:serine-type endopeptidase activity"/>
    <property type="evidence" value="ECO:0007669"/>
    <property type="project" value="InterPro"/>
</dbReference>
<evidence type="ECO:0000256" key="9">
    <source>
        <dbReference type="ARBA" id="ARBA00023136"/>
    </source>
</evidence>
<keyword evidence="13" id="KW-1185">Reference proteome</keyword>
<comment type="subcellular location">
    <subcellularLocation>
        <location evidence="2 10">Membrane</location>
        <topology evidence="2 10">Multi-pass membrane protein</topology>
    </subcellularLocation>
</comment>
<keyword evidence="8 10" id="KW-1133">Transmembrane helix</keyword>
<sequence length="303" mass="33704">MASGDLERGKNISNNNNNRGSYSSGSYYVEPGSDQQWTSWLIPMFVVANVAVFIVAMYINNCPKNNWEGGRGCVARFLGRLSFEPLKENPLFGPSSSTLQKLGALEWDRVVHEHQGWRLITCIWLHAGVIHLLANMLSLVFIGIRLEQQFGFVRVGFVYLLSGFGGAYYLLFLFNAVSLLVLLAAALLTLVVIIAINLAVGILPHVDNFAHIGGFMAGFLLGFVLLLRPQFGWAERHQLPAQARVKSRHNPYQYVLCIVALVLLIVGFTVGLVMLFRGENGNDHCSWCHYLSCVPTSKWKCGN</sequence>
<dbReference type="AlphaFoldDB" id="A0A067F871"/>
<dbReference type="InterPro" id="IPR022764">
    <property type="entry name" value="Peptidase_S54_rhomboid_dom"/>
</dbReference>
<evidence type="ECO:0000256" key="5">
    <source>
        <dbReference type="ARBA" id="ARBA00022692"/>
    </source>
</evidence>
<dbReference type="GO" id="GO:0006508">
    <property type="term" value="P:proteolysis"/>
    <property type="evidence" value="ECO:0007669"/>
    <property type="project" value="UniProtKB-KW"/>
</dbReference>
<evidence type="ECO:0000256" key="1">
    <source>
        <dbReference type="ARBA" id="ARBA00000156"/>
    </source>
</evidence>
<evidence type="ECO:0000259" key="11">
    <source>
        <dbReference type="Pfam" id="PF01694"/>
    </source>
</evidence>
<dbReference type="InterPro" id="IPR002610">
    <property type="entry name" value="Peptidase_S54_rhomboid-like"/>
</dbReference>
<keyword evidence="6 10" id="KW-0378">Hydrolase</keyword>
<evidence type="ECO:0000256" key="4">
    <source>
        <dbReference type="ARBA" id="ARBA00022670"/>
    </source>
</evidence>
<evidence type="ECO:0000313" key="13">
    <source>
        <dbReference type="Proteomes" id="UP000027120"/>
    </source>
</evidence>
<protein>
    <recommendedName>
        <fullName evidence="10">RHOMBOID-like protein</fullName>
        <ecNumber evidence="10">3.4.21.105</ecNumber>
    </recommendedName>
</protein>
<dbReference type="PANTHER" id="PTHR22936">
    <property type="entry name" value="RHOMBOID-RELATED"/>
    <property type="match status" value="1"/>
</dbReference>
<evidence type="ECO:0000256" key="7">
    <source>
        <dbReference type="ARBA" id="ARBA00022825"/>
    </source>
</evidence>
<gene>
    <name evidence="12" type="ORF">CISIN_1g045959mg</name>
</gene>
<feature type="transmembrane region" description="Helical" evidence="10">
    <location>
        <begin position="209"/>
        <end position="227"/>
    </location>
</feature>
<dbReference type="SUPFAM" id="SSF144091">
    <property type="entry name" value="Rhomboid-like"/>
    <property type="match status" value="1"/>
</dbReference>
<comment type="similarity">
    <text evidence="3 10">Belongs to the peptidase S54 family.</text>
</comment>
<dbReference type="SMR" id="A0A067F871"/>
<comment type="caution">
    <text evidence="10">Lacks conserved residue(s) required for the propagation of feature annotation.</text>
</comment>
<keyword evidence="5 10" id="KW-0812">Transmembrane</keyword>
<feature type="domain" description="Peptidase S54 rhomboid" evidence="11">
    <location>
        <begin position="114"/>
        <end position="172"/>
    </location>
</feature>
<feature type="transmembrane region" description="Helical" evidence="10">
    <location>
        <begin position="150"/>
        <end position="172"/>
    </location>
</feature>
<keyword evidence="4 10" id="KW-0645">Protease</keyword>
<dbReference type="Proteomes" id="UP000027120">
    <property type="component" value="Unassembled WGS sequence"/>
</dbReference>
<organism evidence="12 13">
    <name type="scientific">Citrus sinensis</name>
    <name type="common">Sweet orange</name>
    <name type="synonym">Citrus aurantium var. sinensis</name>
    <dbReference type="NCBI Taxonomy" id="2711"/>
    <lineage>
        <taxon>Eukaryota</taxon>
        <taxon>Viridiplantae</taxon>
        <taxon>Streptophyta</taxon>
        <taxon>Embryophyta</taxon>
        <taxon>Tracheophyta</taxon>
        <taxon>Spermatophyta</taxon>
        <taxon>Magnoliopsida</taxon>
        <taxon>eudicotyledons</taxon>
        <taxon>Gunneridae</taxon>
        <taxon>Pentapetalae</taxon>
        <taxon>rosids</taxon>
        <taxon>malvids</taxon>
        <taxon>Sapindales</taxon>
        <taxon>Rutaceae</taxon>
        <taxon>Aurantioideae</taxon>
        <taxon>Citrus</taxon>
    </lineage>
</organism>
<accession>A0A067F871</accession>
<feature type="transmembrane region" description="Helical" evidence="10">
    <location>
        <begin position="254"/>
        <end position="276"/>
    </location>
</feature>
<evidence type="ECO:0000256" key="3">
    <source>
        <dbReference type="ARBA" id="ARBA00009045"/>
    </source>
</evidence>
<evidence type="ECO:0000256" key="6">
    <source>
        <dbReference type="ARBA" id="ARBA00022801"/>
    </source>
</evidence>
<keyword evidence="9 10" id="KW-0472">Membrane</keyword>
<evidence type="ECO:0000256" key="2">
    <source>
        <dbReference type="ARBA" id="ARBA00004141"/>
    </source>
</evidence>